<feature type="region of interest" description="Disordered" evidence="1">
    <location>
        <begin position="243"/>
        <end position="273"/>
    </location>
</feature>
<accession>A0A9P8AQ05</accession>
<protein>
    <submittedName>
        <fullName evidence="2">Uncharacterized protein</fullName>
    </submittedName>
</protein>
<feature type="compositionally biased region" description="Polar residues" evidence="1">
    <location>
        <begin position="264"/>
        <end position="273"/>
    </location>
</feature>
<dbReference type="GeneID" id="66109085"/>
<evidence type="ECO:0000313" key="3">
    <source>
        <dbReference type="Proteomes" id="UP000812287"/>
    </source>
</evidence>
<proteinExistence type="predicted"/>
<reference evidence="2" key="1">
    <citation type="submission" date="2020-11" db="EMBL/GenBank/DDBJ databases">
        <title>Adaptations for nitrogen fixation in a non-lichenized fungal sporocarp promotes dispersal by wood-feeding termites.</title>
        <authorList>
            <consortium name="DOE Joint Genome Institute"/>
            <person name="Koch R.A."/>
            <person name="Yoon G."/>
            <person name="Arayal U."/>
            <person name="Lail K."/>
            <person name="Amirebrahimi M."/>
            <person name="Labutti K."/>
            <person name="Lipzen A."/>
            <person name="Riley R."/>
            <person name="Barry K."/>
            <person name="Henrissat B."/>
            <person name="Grigoriev I.V."/>
            <person name="Herr J.R."/>
            <person name="Aime M.C."/>
        </authorList>
    </citation>
    <scope>NUCLEOTIDE SEQUENCE</scope>
    <source>
        <strain evidence="2">MCA 3950</strain>
    </source>
</reference>
<feature type="compositionally biased region" description="Pro residues" evidence="1">
    <location>
        <begin position="403"/>
        <end position="413"/>
    </location>
</feature>
<dbReference type="AlphaFoldDB" id="A0A9P8AQ05"/>
<feature type="compositionally biased region" description="Polar residues" evidence="1">
    <location>
        <begin position="289"/>
        <end position="300"/>
    </location>
</feature>
<feature type="compositionally biased region" description="Polar residues" evidence="1">
    <location>
        <begin position="81"/>
        <end position="93"/>
    </location>
</feature>
<sequence>MSPNHGAPAAESSSGWAFNLRTSKLRHADCNLVDSGSDSDLSSDSDMDESRMLDDLDISTREETVVYKPNPFSIAKINAAVRSTNRPPSTNKPSRPIKPSRAGKKTSIVDELRRRSKNTRSMFQKSSLQANSTPSAVPPSSKDSQHQPAPAILPKSLPKRPIHLEDMHIFGILVPNSPLASETISFSSGTPAVPHAPSSPLRFSGVQAVETCISLPFDDPLALSRPETCIIDAAAHAPLSHLSDIPDTQTRAPGSIRARPQPPHTFQSQRPVASYFSSPVSRPEILFPSTDNASLSSPIRTVTGPIRPIARSQPQSFFAPRRDTLQKTFVNVAPRLSVQTSSMLQRSMPLVAAAPQTFPPPTPVHIRPLPISATTPPYRNEGFRRLDLEVTSVPPFSWNMPAIPSPCADPQPKAPDANKHARISHKRRHASPSPPRPILGPNAYKPSIDSDEEWSTLQSRKKRTTETTTAVKRTGAFSLPGISVPGKKSGMSATSSKRVITFLPPPLAHPNDNMPVRQRGEDAQGRPKDHNPYPSPTHSTLSSLVPVCAEVTNKEPRASNGTAFASPYRPLSPPTSDLLALVEPSYDRNPCVAIDVGGVASRYHETRMDIRQVAEVAFSASSRYAKP</sequence>
<dbReference type="Proteomes" id="UP000812287">
    <property type="component" value="Unassembled WGS sequence"/>
</dbReference>
<gene>
    <name evidence="2" type="ORF">BT62DRAFT_934810</name>
</gene>
<dbReference type="RefSeq" id="XP_043037069.1">
    <property type="nucleotide sequence ID" value="XM_043186788.1"/>
</dbReference>
<feature type="region of interest" description="Disordered" evidence="1">
    <location>
        <begin position="504"/>
        <end position="541"/>
    </location>
</feature>
<evidence type="ECO:0000313" key="2">
    <source>
        <dbReference type="EMBL" id="KAG7443569.1"/>
    </source>
</evidence>
<feature type="compositionally biased region" description="Polar residues" evidence="1">
    <location>
        <begin position="119"/>
        <end position="135"/>
    </location>
</feature>
<feature type="region of interest" description="Disordered" evidence="1">
    <location>
        <begin position="287"/>
        <end position="307"/>
    </location>
</feature>
<evidence type="ECO:0000256" key="1">
    <source>
        <dbReference type="SAM" id="MobiDB-lite"/>
    </source>
</evidence>
<feature type="region of interest" description="Disordered" evidence="1">
    <location>
        <begin position="78"/>
        <end position="156"/>
    </location>
</feature>
<name>A0A9P8AQ05_9AGAR</name>
<organism evidence="2 3">
    <name type="scientific">Guyanagaster necrorhizus</name>
    <dbReference type="NCBI Taxonomy" id="856835"/>
    <lineage>
        <taxon>Eukaryota</taxon>
        <taxon>Fungi</taxon>
        <taxon>Dikarya</taxon>
        <taxon>Basidiomycota</taxon>
        <taxon>Agaricomycotina</taxon>
        <taxon>Agaricomycetes</taxon>
        <taxon>Agaricomycetidae</taxon>
        <taxon>Agaricales</taxon>
        <taxon>Marasmiineae</taxon>
        <taxon>Physalacriaceae</taxon>
        <taxon>Guyanagaster</taxon>
    </lineage>
</organism>
<feature type="compositionally biased region" description="Basic residues" evidence="1">
    <location>
        <begin position="420"/>
        <end position="430"/>
    </location>
</feature>
<dbReference type="OrthoDB" id="3271131at2759"/>
<feature type="region of interest" description="Disordered" evidence="1">
    <location>
        <begin position="29"/>
        <end position="62"/>
    </location>
</feature>
<feature type="compositionally biased region" description="Basic and acidic residues" evidence="1">
    <location>
        <begin position="518"/>
        <end position="531"/>
    </location>
</feature>
<keyword evidence="3" id="KW-1185">Reference proteome</keyword>
<dbReference type="EMBL" id="MU250544">
    <property type="protein sequence ID" value="KAG7443569.1"/>
    <property type="molecule type" value="Genomic_DNA"/>
</dbReference>
<feature type="compositionally biased region" description="Basic and acidic residues" evidence="1">
    <location>
        <begin position="48"/>
        <end position="62"/>
    </location>
</feature>
<comment type="caution">
    <text evidence="2">The sequence shown here is derived from an EMBL/GenBank/DDBJ whole genome shotgun (WGS) entry which is preliminary data.</text>
</comment>
<feature type="region of interest" description="Disordered" evidence="1">
    <location>
        <begin position="402"/>
        <end position="469"/>
    </location>
</feature>